<evidence type="ECO:0000313" key="1">
    <source>
        <dbReference type="EMBL" id="KAG9243709.1"/>
    </source>
</evidence>
<keyword evidence="2" id="KW-1185">Reference proteome</keyword>
<protein>
    <submittedName>
        <fullName evidence="1">Uncharacterized protein</fullName>
    </submittedName>
</protein>
<dbReference type="Proteomes" id="UP000887226">
    <property type="component" value="Unassembled WGS sequence"/>
</dbReference>
<dbReference type="EMBL" id="MU253957">
    <property type="protein sequence ID" value="KAG9243709.1"/>
    <property type="molecule type" value="Genomic_DNA"/>
</dbReference>
<evidence type="ECO:0000313" key="2">
    <source>
        <dbReference type="Proteomes" id="UP000887226"/>
    </source>
</evidence>
<proteinExistence type="predicted"/>
<organism evidence="1 2">
    <name type="scientific">Calycina marina</name>
    <dbReference type="NCBI Taxonomy" id="1763456"/>
    <lineage>
        <taxon>Eukaryota</taxon>
        <taxon>Fungi</taxon>
        <taxon>Dikarya</taxon>
        <taxon>Ascomycota</taxon>
        <taxon>Pezizomycotina</taxon>
        <taxon>Leotiomycetes</taxon>
        <taxon>Helotiales</taxon>
        <taxon>Pezizellaceae</taxon>
        <taxon>Calycina</taxon>
    </lineage>
</organism>
<sequence length="902" mass="98523">MSSKLAIQKPYVVAKLPKPIGLKKGRYVVGEVHGGALTSKKRKRSELAVGVDGEGVNLYDIASSRLITSYALPPQGLFTCPPASLRTRVSKNRFERRTYVSTTSPQPQITLFYESTDSKQPGLFSSETYKITSSTSPVVFLGTIAAAQGSETSTEILDLIVIKENGEIECLDGNTLHRKWISPASAIERDSTTSQEEMSVEFAHLTNAYATGQGIFKDRDDVYAIFSDNSAESMESRVISEDGFNPDVLFLITKSTGSAPARNIHIITLPRKVTGFDNSNRSVRTLVTTLLQTPCKREFANNSTFSLQVSSGTLQQLSNDVVTMYEFSGSIATEVSSIQVDNALSFLRLSSTSVLISSNDVLAVYNPKYQTTITSFANSSDSADEHYSNIKLISYFPKENAAVAISENQLISIQIEGKSRAAGLLIDSIGHATHQSRPIAILEAAFGDEVGVATMGRFHAGSIKLEGSALGPKDVLEKLDSSCISNDPDTYDKYMAVRLVKGSDFDKRWAIFCLGKIFSWESSTDGAEPTLRISFYPENTFGYLLKNGYISTASVESALLSQIKSSNLDSLPRGELVKALFEMDPSVEILRALISQTYLDASELVHAVHILMDNLELFGDNAYTKQELLTNGRAIGEDTVMDDDKGEREVQDLAAQAEDDLALIEFQLGEGSGVRGETLSLALGKLYTCPTDAIVHALQTVFTSQQIVSLIYQLRFDLRGGAWTSKYVDNSDEIDEEAEMSDSSIIIISSLLHNCIDAIGAGGWISGNVRLFNGDAFEAEELVASLKNEISATLEGLEEAIFLKGMLSEVIRYGASVQKALPSDGPLTENQLKRKRSSKPMLVQIDEEERVLPMGLKASEKIALIKVGAGGELLNRSMRDVGRLKSRKVPKYSMERIEVSWG</sequence>
<accession>A0A9P7Z160</accession>
<name>A0A9P7Z160_9HELO</name>
<gene>
    <name evidence="1" type="ORF">BJ878DRAFT_442864</name>
</gene>
<reference evidence="1" key="1">
    <citation type="journal article" date="2021" name="IMA Fungus">
        <title>Genomic characterization of three marine fungi, including Emericellopsis atlantica sp. nov. with signatures of a generalist lifestyle and marine biomass degradation.</title>
        <authorList>
            <person name="Hagestad O.C."/>
            <person name="Hou L."/>
            <person name="Andersen J.H."/>
            <person name="Hansen E.H."/>
            <person name="Altermark B."/>
            <person name="Li C."/>
            <person name="Kuhnert E."/>
            <person name="Cox R.J."/>
            <person name="Crous P.W."/>
            <person name="Spatafora J.W."/>
            <person name="Lail K."/>
            <person name="Amirebrahimi M."/>
            <person name="Lipzen A."/>
            <person name="Pangilinan J."/>
            <person name="Andreopoulos W."/>
            <person name="Hayes R.D."/>
            <person name="Ng V."/>
            <person name="Grigoriev I.V."/>
            <person name="Jackson S.A."/>
            <person name="Sutton T.D.S."/>
            <person name="Dobson A.D.W."/>
            <person name="Rama T."/>
        </authorList>
    </citation>
    <scope>NUCLEOTIDE SEQUENCE</scope>
    <source>
        <strain evidence="1">TRa3180A</strain>
    </source>
</reference>
<comment type="caution">
    <text evidence="1">The sequence shown here is derived from an EMBL/GenBank/DDBJ whole genome shotgun (WGS) entry which is preliminary data.</text>
</comment>
<dbReference type="OrthoDB" id="5330858at2759"/>
<dbReference type="AlphaFoldDB" id="A0A9P7Z160"/>